<accession>A0A226DKX0</accession>
<dbReference type="AlphaFoldDB" id="A0A226DKX0"/>
<dbReference type="EMBL" id="LNIX01000016">
    <property type="protein sequence ID" value="OXA45873.1"/>
    <property type="molecule type" value="Genomic_DNA"/>
</dbReference>
<evidence type="ECO:0000313" key="2">
    <source>
        <dbReference type="Proteomes" id="UP000198287"/>
    </source>
</evidence>
<comment type="caution">
    <text evidence="1">The sequence shown here is derived from an EMBL/GenBank/DDBJ whole genome shotgun (WGS) entry which is preliminary data.</text>
</comment>
<keyword evidence="2" id="KW-1185">Reference proteome</keyword>
<gene>
    <name evidence="1" type="ORF">Fcan01_19223</name>
</gene>
<name>A0A226DKX0_FOLCA</name>
<dbReference type="Proteomes" id="UP000198287">
    <property type="component" value="Unassembled WGS sequence"/>
</dbReference>
<reference evidence="1 2" key="1">
    <citation type="submission" date="2015-12" db="EMBL/GenBank/DDBJ databases">
        <title>The genome of Folsomia candida.</title>
        <authorList>
            <person name="Faddeeva A."/>
            <person name="Derks M.F."/>
            <person name="Anvar Y."/>
            <person name="Smit S."/>
            <person name="Van Straalen N."/>
            <person name="Roelofs D."/>
        </authorList>
    </citation>
    <scope>NUCLEOTIDE SEQUENCE [LARGE SCALE GENOMIC DNA]</scope>
    <source>
        <strain evidence="1 2">VU population</strain>
        <tissue evidence="1">Whole body</tissue>
    </source>
</reference>
<evidence type="ECO:0000313" key="1">
    <source>
        <dbReference type="EMBL" id="OXA45873.1"/>
    </source>
</evidence>
<sequence length="195" mass="22584">MDLELEGQQLNQNAKKLKALTRRYCTQSQELDAFHKEELSVLQNSWKRDSIRGMCLGLSHLIWPWRIVQALRNHSQFHSLVDPPSQLQLRTEKKSSLNLLGSYSLKDLICVGNFTEGLAHDIGVSFNDYREGGSSEKFTYSERVMLDVYRKGITFRAIQYIPVFHVTTTNEGFSFMTCYSKDELSFQAFLKPFEK</sequence>
<proteinExistence type="predicted"/>
<organism evidence="1 2">
    <name type="scientific">Folsomia candida</name>
    <name type="common">Springtail</name>
    <dbReference type="NCBI Taxonomy" id="158441"/>
    <lineage>
        <taxon>Eukaryota</taxon>
        <taxon>Metazoa</taxon>
        <taxon>Ecdysozoa</taxon>
        <taxon>Arthropoda</taxon>
        <taxon>Hexapoda</taxon>
        <taxon>Collembola</taxon>
        <taxon>Entomobryomorpha</taxon>
        <taxon>Isotomoidea</taxon>
        <taxon>Isotomidae</taxon>
        <taxon>Proisotominae</taxon>
        <taxon>Folsomia</taxon>
    </lineage>
</organism>
<protein>
    <submittedName>
        <fullName evidence="1">Uncharacterized protein</fullName>
    </submittedName>
</protein>